<evidence type="ECO:0000256" key="1">
    <source>
        <dbReference type="SAM" id="SignalP"/>
    </source>
</evidence>
<proteinExistence type="predicted"/>
<dbReference type="RefSeq" id="WP_165183774.1">
    <property type="nucleotide sequence ID" value="NZ_JAAKZI010000061.1"/>
</dbReference>
<feature type="chain" id="PRO_5047268352" evidence="1">
    <location>
        <begin position="28"/>
        <end position="67"/>
    </location>
</feature>
<dbReference type="EMBL" id="JAAKZI010000061">
    <property type="protein sequence ID" value="NGN85567.1"/>
    <property type="molecule type" value="Genomic_DNA"/>
</dbReference>
<sequence length="67" mass="6678">MKAALSSLGAAALLAAAGLGVSLPATSASPSVTHLTNDEMQKNVGWTDISTLNISNEPATSMPIGQP</sequence>
<reference evidence="2 3" key="1">
    <citation type="submission" date="2020-02" db="EMBL/GenBank/DDBJ databases">
        <title>Genome sequence of the type strain DSM 27180 of Arthrobacter silviterrae.</title>
        <authorList>
            <person name="Gao J."/>
            <person name="Sun J."/>
        </authorList>
    </citation>
    <scope>NUCLEOTIDE SEQUENCE [LARGE SCALE GENOMIC DNA]</scope>
    <source>
        <strain evidence="2 3">DSM 27180</strain>
    </source>
</reference>
<protein>
    <submittedName>
        <fullName evidence="2">Uncharacterized protein</fullName>
    </submittedName>
</protein>
<keyword evidence="3" id="KW-1185">Reference proteome</keyword>
<feature type="signal peptide" evidence="1">
    <location>
        <begin position="1"/>
        <end position="27"/>
    </location>
</feature>
<accession>A0ABX0DF62</accession>
<keyword evidence="1" id="KW-0732">Signal</keyword>
<evidence type="ECO:0000313" key="2">
    <source>
        <dbReference type="EMBL" id="NGN85567.1"/>
    </source>
</evidence>
<evidence type="ECO:0000313" key="3">
    <source>
        <dbReference type="Proteomes" id="UP000479226"/>
    </source>
</evidence>
<comment type="caution">
    <text evidence="2">The sequence shown here is derived from an EMBL/GenBank/DDBJ whole genome shotgun (WGS) entry which is preliminary data.</text>
</comment>
<name>A0ABX0DF62_9MICC</name>
<gene>
    <name evidence="2" type="ORF">G6N77_19180</name>
</gene>
<organism evidence="2 3">
    <name type="scientific">Arthrobacter silviterrae</name>
    <dbReference type="NCBI Taxonomy" id="2026658"/>
    <lineage>
        <taxon>Bacteria</taxon>
        <taxon>Bacillati</taxon>
        <taxon>Actinomycetota</taxon>
        <taxon>Actinomycetes</taxon>
        <taxon>Micrococcales</taxon>
        <taxon>Micrococcaceae</taxon>
        <taxon>Arthrobacter</taxon>
    </lineage>
</organism>
<dbReference type="Proteomes" id="UP000479226">
    <property type="component" value="Unassembled WGS sequence"/>
</dbReference>